<keyword evidence="2" id="KW-1185">Reference proteome</keyword>
<organism evidence="1 2">
    <name type="scientific">Ktedonospora formicarum</name>
    <dbReference type="NCBI Taxonomy" id="2778364"/>
    <lineage>
        <taxon>Bacteria</taxon>
        <taxon>Bacillati</taxon>
        <taxon>Chloroflexota</taxon>
        <taxon>Ktedonobacteria</taxon>
        <taxon>Ktedonobacterales</taxon>
        <taxon>Ktedonobacteraceae</taxon>
        <taxon>Ktedonospora</taxon>
    </lineage>
</organism>
<dbReference type="Proteomes" id="UP000612362">
    <property type="component" value="Unassembled WGS sequence"/>
</dbReference>
<dbReference type="AlphaFoldDB" id="A0A8J3IAA7"/>
<proteinExistence type="predicted"/>
<evidence type="ECO:0000313" key="1">
    <source>
        <dbReference type="EMBL" id="GHO48922.1"/>
    </source>
</evidence>
<reference evidence="1" key="1">
    <citation type="submission" date="2020-10" db="EMBL/GenBank/DDBJ databases">
        <title>Taxonomic study of unclassified bacteria belonging to the class Ktedonobacteria.</title>
        <authorList>
            <person name="Yabe S."/>
            <person name="Wang C.M."/>
            <person name="Zheng Y."/>
            <person name="Sakai Y."/>
            <person name="Cavaletti L."/>
            <person name="Monciardini P."/>
            <person name="Donadio S."/>
        </authorList>
    </citation>
    <scope>NUCLEOTIDE SEQUENCE</scope>
    <source>
        <strain evidence="1">SOSP1-1</strain>
    </source>
</reference>
<comment type="caution">
    <text evidence="1">The sequence shown here is derived from an EMBL/GenBank/DDBJ whole genome shotgun (WGS) entry which is preliminary data.</text>
</comment>
<evidence type="ECO:0000313" key="2">
    <source>
        <dbReference type="Proteomes" id="UP000612362"/>
    </source>
</evidence>
<gene>
    <name evidence="1" type="ORF">KSX_70850</name>
</gene>
<protein>
    <submittedName>
        <fullName evidence="1">Uncharacterized protein</fullName>
    </submittedName>
</protein>
<name>A0A8J3IAA7_9CHLR</name>
<accession>A0A8J3IAA7</accession>
<sequence>MLHFEVLKQMDKRVKQHVLEYLKDLCSEERASIQSLELLMSYDQEEMLFAPLIAALQQAIVEAKHIIVVLEQP</sequence>
<dbReference type="EMBL" id="BNJF01000004">
    <property type="protein sequence ID" value="GHO48922.1"/>
    <property type="molecule type" value="Genomic_DNA"/>
</dbReference>